<evidence type="ECO:0000256" key="3">
    <source>
        <dbReference type="ARBA" id="ARBA00022475"/>
    </source>
</evidence>
<dbReference type="RefSeq" id="WP_377565881.1">
    <property type="nucleotide sequence ID" value="NZ_JBHTJZ010000024.1"/>
</dbReference>
<protein>
    <submittedName>
        <fullName evidence="9">Carbohydrate ABC transporter permease</fullName>
    </submittedName>
</protein>
<dbReference type="PANTHER" id="PTHR43744">
    <property type="entry name" value="ABC TRANSPORTER PERMEASE PROTEIN MG189-RELATED-RELATED"/>
    <property type="match status" value="1"/>
</dbReference>
<evidence type="ECO:0000256" key="6">
    <source>
        <dbReference type="ARBA" id="ARBA00023136"/>
    </source>
</evidence>
<evidence type="ECO:0000313" key="9">
    <source>
        <dbReference type="EMBL" id="MFD0960924.1"/>
    </source>
</evidence>
<feature type="transmembrane region" description="Helical" evidence="7">
    <location>
        <begin position="261"/>
        <end position="280"/>
    </location>
</feature>
<comment type="similarity">
    <text evidence="7">Belongs to the binding-protein-dependent transport system permease family.</text>
</comment>
<evidence type="ECO:0000259" key="8">
    <source>
        <dbReference type="PROSITE" id="PS50928"/>
    </source>
</evidence>
<keyword evidence="4 7" id="KW-0812">Transmembrane</keyword>
<dbReference type="Gene3D" id="1.10.3720.10">
    <property type="entry name" value="MetI-like"/>
    <property type="match status" value="1"/>
</dbReference>
<keyword evidence="2 7" id="KW-0813">Transport</keyword>
<dbReference type="InterPro" id="IPR035906">
    <property type="entry name" value="MetI-like_sf"/>
</dbReference>
<organism evidence="9 10">
    <name type="scientific">Paenibacillus chungangensis</name>
    <dbReference type="NCBI Taxonomy" id="696535"/>
    <lineage>
        <taxon>Bacteria</taxon>
        <taxon>Bacillati</taxon>
        <taxon>Bacillota</taxon>
        <taxon>Bacilli</taxon>
        <taxon>Bacillales</taxon>
        <taxon>Paenibacillaceae</taxon>
        <taxon>Paenibacillus</taxon>
    </lineage>
</organism>
<feature type="transmembrane region" description="Helical" evidence="7">
    <location>
        <begin position="12"/>
        <end position="33"/>
    </location>
</feature>
<accession>A0ABW3HTW2</accession>
<evidence type="ECO:0000313" key="10">
    <source>
        <dbReference type="Proteomes" id="UP001596989"/>
    </source>
</evidence>
<comment type="subcellular location">
    <subcellularLocation>
        <location evidence="1 7">Cell membrane</location>
        <topology evidence="1 7">Multi-pass membrane protein</topology>
    </subcellularLocation>
</comment>
<keyword evidence="5 7" id="KW-1133">Transmembrane helix</keyword>
<reference evidence="10" key="1">
    <citation type="journal article" date="2019" name="Int. J. Syst. Evol. Microbiol.">
        <title>The Global Catalogue of Microorganisms (GCM) 10K type strain sequencing project: providing services to taxonomists for standard genome sequencing and annotation.</title>
        <authorList>
            <consortium name="The Broad Institute Genomics Platform"/>
            <consortium name="The Broad Institute Genome Sequencing Center for Infectious Disease"/>
            <person name="Wu L."/>
            <person name="Ma J."/>
        </authorList>
    </citation>
    <scope>NUCLEOTIDE SEQUENCE [LARGE SCALE GENOMIC DNA]</scope>
    <source>
        <strain evidence="10">CCUG 59129</strain>
    </source>
</reference>
<evidence type="ECO:0000256" key="1">
    <source>
        <dbReference type="ARBA" id="ARBA00004651"/>
    </source>
</evidence>
<name>A0ABW3HTW2_9BACL</name>
<evidence type="ECO:0000256" key="5">
    <source>
        <dbReference type="ARBA" id="ARBA00022989"/>
    </source>
</evidence>
<dbReference type="Proteomes" id="UP001596989">
    <property type="component" value="Unassembled WGS sequence"/>
</dbReference>
<proteinExistence type="inferred from homology"/>
<keyword evidence="3" id="KW-1003">Cell membrane</keyword>
<evidence type="ECO:0000256" key="7">
    <source>
        <dbReference type="RuleBase" id="RU363032"/>
    </source>
</evidence>
<dbReference type="Pfam" id="PF00528">
    <property type="entry name" value="BPD_transp_1"/>
    <property type="match status" value="1"/>
</dbReference>
<dbReference type="InterPro" id="IPR000515">
    <property type="entry name" value="MetI-like"/>
</dbReference>
<feature type="transmembrane region" description="Helical" evidence="7">
    <location>
        <begin position="111"/>
        <end position="133"/>
    </location>
</feature>
<keyword evidence="6 7" id="KW-0472">Membrane</keyword>
<dbReference type="EMBL" id="JBHTJZ010000024">
    <property type="protein sequence ID" value="MFD0960924.1"/>
    <property type="molecule type" value="Genomic_DNA"/>
</dbReference>
<dbReference type="PANTHER" id="PTHR43744:SF9">
    <property type="entry name" value="POLYGALACTURONAN_RHAMNOGALACTURONAN TRANSPORT SYSTEM PERMEASE PROTEIN YTCP"/>
    <property type="match status" value="1"/>
</dbReference>
<dbReference type="SUPFAM" id="SSF161098">
    <property type="entry name" value="MetI-like"/>
    <property type="match status" value="1"/>
</dbReference>
<comment type="caution">
    <text evidence="9">The sequence shown here is derived from an EMBL/GenBank/DDBJ whole genome shotgun (WGS) entry which is preliminary data.</text>
</comment>
<sequence>MTHYKQSLGSKLFDTGNYIFLIGLCIAMLYPLMNTVALSLSNPEMIIQGKVSWFPRGFNLEGYKYILSDHKLLKAFGNTVLYALTGTFIMLLLTSLLAYPLSIPDFVIRKFITIFITITMFFGGGLIPTYLLIRNLHMLNTFWVMVIPGAVSAFNVILFRTFFKTIPIELWESAYMDGANDIRILFQIYLPLSKALLATFGLFGIVGTWNGWFEALIYLNDEGKYPIQMILRNMISETDSSSMNAQTFQLIASMKLHGKNIKMAAVIVTIIPILFIYPFLQKHFVTGMMIGSVKG</sequence>
<feature type="domain" description="ABC transmembrane type-1" evidence="8">
    <location>
        <begin position="76"/>
        <end position="280"/>
    </location>
</feature>
<keyword evidence="10" id="KW-1185">Reference proteome</keyword>
<feature type="transmembrane region" description="Helical" evidence="7">
    <location>
        <begin position="139"/>
        <end position="163"/>
    </location>
</feature>
<feature type="transmembrane region" description="Helical" evidence="7">
    <location>
        <begin position="80"/>
        <end position="99"/>
    </location>
</feature>
<evidence type="ECO:0000256" key="4">
    <source>
        <dbReference type="ARBA" id="ARBA00022692"/>
    </source>
</evidence>
<gene>
    <name evidence="9" type="ORF">ACFQ2I_16155</name>
</gene>
<evidence type="ECO:0000256" key="2">
    <source>
        <dbReference type="ARBA" id="ARBA00022448"/>
    </source>
</evidence>
<dbReference type="PROSITE" id="PS50928">
    <property type="entry name" value="ABC_TM1"/>
    <property type="match status" value="1"/>
</dbReference>
<dbReference type="CDD" id="cd06261">
    <property type="entry name" value="TM_PBP2"/>
    <property type="match status" value="1"/>
</dbReference>